<evidence type="ECO:0000313" key="1">
    <source>
        <dbReference type="EMBL" id="MDO6125035.1"/>
    </source>
</evidence>
<organism evidence="1 2">
    <name type="scientific">Shinella curvata</name>
    <dbReference type="NCBI Taxonomy" id="1817964"/>
    <lineage>
        <taxon>Bacteria</taxon>
        <taxon>Pseudomonadati</taxon>
        <taxon>Pseudomonadota</taxon>
        <taxon>Alphaproteobacteria</taxon>
        <taxon>Hyphomicrobiales</taxon>
        <taxon>Rhizobiaceae</taxon>
        <taxon>Shinella</taxon>
    </lineage>
</organism>
<accession>A0ABT8XMR6</accession>
<dbReference type="RefSeq" id="WP_244764182.1">
    <property type="nucleotide sequence ID" value="NZ_JALJCJ010000015.1"/>
</dbReference>
<comment type="caution">
    <text evidence="1">The sequence shown here is derived from an EMBL/GenBank/DDBJ whole genome shotgun (WGS) entry which is preliminary data.</text>
</comment>
<proteinExistence type="predicted"/>
<sequence>MNHLQPDELIAVKAVYDDIVSQDWFDQREEAKASFARYLVHTYSISAITSERFRKIVECSARTHYSRHW</sequence>
<keyword evidence="2" id="KW-1185">Reference proteome</keyword>
<evidence type="ECO:0000313" key="2">
    <source>
        <dbReference type="Proteomes" id="UP001177080"/>
    </source>
</evidence>
<name>A0ABT8XMR6_9HYPH</name>
<reference evidence="1" key="1">
    <citation type="submission" date="2022-04" db="EMBL/GenBank/DDBJ databases">
        <title>Shinella lacus sp. nov., a novel member of the genus Shinella from water.</title>
        <authorList>
            <person name="Deng Y."/>
        </authorList>
    </citation>
    <scope>NUCLEOTIDE SEQUENCE</scope>
    <source>
        <strain evidence="1">JCM 31239</strain>
    </source>
</reference>
<dbReference type="EMBL" id="WHSC02000021">
    <property type="protein sequence ID" value="MDO6125035.1"/>
    <property type="molecule type" value="Genomic_DNA"/>
</dbReference>
<dbReference type="Proteomes" id="UP001177080">
    <property type="component" value="Unassembled WGS sequence"/>
</dbReference>
<evidence type="ECO:0008006" key="3">
    <source>
        <dbReference type="Google" id="ProtNLM"/>
    </source>
</evidence>
<gene>
    <name evidence="1" type="ORF">GB928_028015</name>
</gene>
<protein>
    <recommendedName>
        <fullName evidence="3">CdiI immunity protein domain-containing protein</fullName>
    </recommendedName>
</protein>